<organism evidence="2 3">
    <name type="scientific">Paramarasmius palmivorus</name>
    <dbReference type="NCBI Taxonomy" id="297713"/>
    <lineage>
        <taxon>Eukaryota</taxon>
        <taxon>Fungi</taxon>
        <taxon>Dikarya</taxon>
        <taxon>Basidiomycota</taxon>
        <taxon>Agaricomycotina</taxon>
        <taxon>Agaricomycetes</taxon>
        <taxon>Agaricomycetidae</taxon>
        <taxon>Agaricales</taxon>
        <taxon>Marasmiineae</taxon>
        <taxon>Marasmiaceae</taxon>
        <taxon>Paramarasmius</taxon>
    </lineage>
</organism>
<evidence type="ECO:0000313" key="2">
    <source>
        <dbReference type="EMBL" id="KAK7026110.1"/>
    </source>
</evidence>
<reference evidence="2 3" key="1">
    <citation type="submission" date="2024-01" db="EMBL/GenBank/DDBJ databases">
        <title>A draft genome for a cacao thread blight-causing isolate of Paramarasmius palmivorus.</title>
        <authorList>
            <person name="Baruah I.K."/>
            <person name="Bukari Y."/>
            <person name="Amoako-Attah I."/>
            <person name="Meinhardt L.W."/>
            <person name="Bailey B.A."/>
            <person name="Cohen S.P."/>
        </authorList>
    </citation>
    <scope>NUCLEOTIDE SEQUENCE [LARGE SCALE GENOMIC DNA]</scope>
    <source>
        <strain evidence="2 3">GH-12</strain>
    </source>
</reference>
<dbReference type="EMBL" id="JAYKXP010000106">
    <property type="protein sequence ID" value="KAK7026110.1"/>
    <property type="molecule type" value="Genomic_DNA"/>
</dbReference>
<evidence type="ECO:0000313" key="3">
    <source>
        <dbReference type="Proteomes" id="UP001383192"/>
    </source>
</evidence>
<sequence>MLGVVHLDEHKPAPAEERPPIYLFIYPLPMSILQFVSWERGCVPTHFWSLDEDGQSEMSKAERERWQLPDLEVYPLDRMSIRSWPRYCYDALRMWQTSRGIDPTTTEFAQSLEIPELEIIRSRATDTDGRLRDDAKALQKEYAQDAGNSPVEGQYLSTDASTMFC</sequence>
<comment type="caution">
    <text evidence="2">The sequence shown here is derived from an EMBL/GenBank/DDBJ whole genome shotgun (WGS) entry which is preliminary data.</text>
</comment>
<feature type="compositionally biased region" description="Polar residues" evidence="1">
    <location>
        <begin position="155"/>
        <end position="165"/>
    </location>
</feature>
<dbReference type="AlphaFoldDB" id="A0AAW0BIH9"/>
<proteinExistence type="predicted"/>
<name>A0AAW0BIH9_9AGAR</name>
<gene>
    <name evidence="2" type="ORF">VNI00_015685</name>
</gene>
<feature type="region of interest" description="Disordered" evidence="1">
    <location>
        <begin position="142"/>
        <end position="165"/>
    </location>
</feature>
<protein>
    <submittedName>
        <fullName evidence="2">Uncharacterized protein</fullName>
    </submittedName>
</protein>
<keyword evidence="3" id="KW-1185">Reference proteome</keyword>
<evidence type="ECO:0000256" key="1">
    <source>
        <dbReference type="SAM" id="MobiDB-lite"/>
    </source>
</evidence>
<accession>A0AAW0BIH9</accession>
<dbReference type="Proteomes" id="UP001383192">
    <property type="component" value="Unassembled WGS sequence"/>
</dbReference>